<proteinExistence type="predicted"/>
<sequence>MNKYFEICEKKVRLRDGSVYSVTGKPEAYAVSPKISEQDELTAVCIDAEIQTQAPAFGYQKAFADRNGVEIDLKLSEGYPFVSIYQHKEWWIRPAFGTVFSEIPEQSQLVIFKRPEDYLVFLAVSGKENRADLVGWEKGLRLTLSSNCAGKRKMQDVALICGAGKDPYAVTEEAVKWALKLSGKNLKLRREKEFPEILRKLGWCSWDSLGQSVNMDAVVDKVKELKEKEVPVQWVLIDDGWSDSEGQMLKSFEADPVKFPGGIKETVSMLKEAYKMKYVGVWQAIKGYWNGILPGSQAEKENAAFLTTYPNGEITVKPQADAVFGFWNQWHAFLENAGVDFIKVDSQSSFSIMTQGTVSYGEAAKAVHTGLEASADLHFNGNLINCMGMAPEDIWNRQSAALSRNSDDYTPMVPGSFMEHALQNAYDSVYHGCFYWGDWDMVWSKHEDVEQSILLRVISGGPLYISDGLGKTDPEKLWPVIFNDGTIIRCQDVGRPTLDCLTAGNVMKEKPLKIYNKYGDHIYVAAFLDRSSLKAVKDEILLKDLPGTENGKEWYVYDHKKKAVDKYDGFTYEIKPGEANLYQLIPATGKFTMVGLINKYISNGAAEEKRVGDDICIWEMKADGDFRFIAEEDGVKVTSSTGKVNLIREGKLCTVKNVKAGEVLVCRK</sequence>
<dbReference type="InterPro" id="IPR013785">
    <property type="entry name" value="Aldolase_TIM"/>
</dbReference>
<dbReference type="InterPro" id="IPR017853">
    <property type="entry name" value="GH"/>
</dbReference>
<keyword evidence="1" id="KW-0119">Carbohydrate metabolism</keyword>
<dbReference type="EMBL" id="JAJEPR010000008">
    <property type="protein sequence ID" value="MCC2189451.1"/>
    <property type="molecule type" value="Genomic_DNA"/>
</dbReference>
<evidence type="ECO:0008006" key="4">
    <source>
        <dbReference type="Google" id="ProtNLM"/>
    </source>
</evidence>
<dbReference type="Proteomes" id="UP001197875">
    <property type="component" value="Unassembled WGS sequence"/>
</dbReference>
<organism evidence="2 3">
    <name type="scientific">Fusicatenibacter faecihominis</name>
    <dbReference type="NCBI Taxonomy" id="2881276"/>
    <lineage>
        <taxon>Bacteria</taxon>
        <taxon>Bacillati</taxon>
        <taxon>Bacillota</taxon>
        <taxon>Clostridia</taxon>
        <taxon>Lachnospirales</taxon>
        <taxon>Lachnospiraceae</taxon>
        <taxon>Fusicatenibacter</taxon>
    </lineage>
</organism>
<dbReference type="Gene3D" id="3.20.20.70">
    <property type="entry name" value="Aldolase class I"/>
    <property type="match status" value="1"/>
</dbReference>
<dbReference type="PANTHER" id="PTHR31268:SF32">
    <property type="entry name" value="GALACTINOL--SUCROSE GALACTOSYLTRANSFERASE 2-RELATED"/>
    <property type="match status" value="1"/>
</dbReference>
<dbReference type="PANTHER" id="PTHR31268">
    <property type="match status" value="1"/>
</dbReference>
<reference evidence="2 3" key="1">
    <citation type="submission" date="2021-10" db="EMBL/GenBank/DDBJ databases">
        <title>Anaerobic single-cell dispensing facilitates the cultivation of human gut bacteria.</title>
        <authorList>
            <person name="Afrizal A."/>
        </authorList>
    </citation>
    <scope>NUCLEOTIDE SEQUENCE [LARGE SCALE GENOMIC DNA]</scope>
    <source>
        <strain evidence="2 3">CLA-AA-H277</strain>
    </source>
</reference>
<comment type="caution">
    <text evidence="2">The sequence shown here is derived from an EMBL/GenBank/DDBJ whole genome shotgun (WGS) entry which is preliminary data.</text>
</comment>
<protein>
    <recommendedName>
        <fullName evidence="4">Alpha-galactosidase</fullName>
    </recommendedName>
</protein>
<name>A0AAE3DRX7_9FIRM</name>
<dbReference type="RefSeq" id="WP_227614794.1">
    <property type="nucleotide sequence ID" value="NZ_JAJEPR010000008.1"/>
</dbReference>
<evidence type="ECO:0000256" key="1">
    <source>
        <dbReference type="ARBA" id="ARBA00023277"/>
    </source>
</evidence>
<accession>A0AAE3DRX7</accession>
<keyword evidence="3" id="KW-1185">Reference proteome</keyword>
<dbReference type="AlphaFoldDB" id="A0AAE3DRX7"/>
<dbReference type="SUPFAM" id="SSF51445">
    <property type="entry name" value="(Trans)glycosidases"/>
    <property type="match status" value="1"/>
</dbReference>
<evidence type="ECO:0000313" key="3">
    <source>
        <dbReference type="Proteomes" id="UP001197875"/>
    </source>
</evidence>
<dbReference type="InterPro" id="IPR008811">
    <property type="entry name" value="Glycosyl_hydrolases_36"/>
</dbReference>
<dbReference type="Pfam" id="PF05691">
    <property type="entry name" value="Raffinose_syn"/>
    <property type="match status" value="2"/>
</dbReference>
<gene>
    <name evidence="2" type="ORF">LKD71_06490</name>
</gene>
<evidence type="ECO:0000313" key="2">
    <source>
        <dbReference type="EMBL" id="MCC2189451.1"/>
    </source>
</evidence>